<evidence type="ECO:0000313" key="1">
    <source>
        <dbReference type="EMBL" id="CRK95044.1"/>
    </source>
</evidence>
<dbReference type="Proteomes" id="UP000183832">
    <property type="component" value="Unassembled WGS sequence"/>
</dbReference>
<sequence length="81" mass="9735">MEILLTRKKKTLKLNQNIKRTINFYELKLNHKRNERFRHGSVQLFMILIALKFSLKTFSMLELNQFSFCAFSDTFVVASFR</sequence>
<accession>A0A1J1I632</accession>
<evidence type="ECO:0000313" key="2">
    <source>
        <dbReference type="Proteomes" id="UP000183832"/>
    </source>
</evidence>
<name>A0A1J1I632_9DIPT</name>
<proteinExistence type="predicted"/>
<gene>
    <name evidence="1" type="ORF">CLUMA_CG008527</name>
</gene>
<keyword evidence="2" id="KW-1185">Reference proteome</keyword>
<organism evidence="1 2">
    <name type="scientific">Clunio marinus</name>
    <dbReference type="NCBI Taxonomy" id="568069"/>
    <lineage>
        <taxon>Eukaryota</taxon>
        <taxon>Metazoa</taxon>
        <taxon>Ecdysozoa</taxon>
        <taxon>Arthropoda</taxon>
        <taxon>Hexapoda</taxon>
        <taxon>Insecta</taxon>
        <taxon>Pterygota</taxon>
        <taxon>Neoptera</taxon>
        <taxon>Endopterygota</taxon>
        <taxon>Diptera</taxon>
        <taxon>Nematocera</taxon>
        <taxon>Chironomoidea</taxon>
        <taxon>Chironomidae</taxon>
        <taxon>Clunio</taxon>
    </lineage>
</organism>
<dbReference type="AlphaFoldDB" id="A0A1J1I632"/>
<dbReference type="EMBL" id="CVRI01000040">
    <property type="protein sequence ID" value="CRK95044.1"/>
    <property type="molecule type" value="Genomic_DNA"/>
</dbReference>
<protein>
    <submittedName>
        <fullName evidence="1">CLUMA_CG008527, isoform A</fullName>
    </submittedName>
</protein>
<reference evidence="1 2" key="1">
    <citation type="submission" date="2015-04" db="EMBL/GenBank/DDBJ databases">
        <authorList>
            <person name="Syromyatnikov M.Y."/>
            <person name="Popov V.N."/>
        </authorList>
    </citation>
    <scope>NUCLEOTIDE SEQUENCE [LARGE SCALE GENOMIC DNA]</scope>
</reference>